<keyword evidence="2" id="KW-1185">Reference proteome</keyword>
<name>F0P0N1_WEEVC</name>
<accession>F0P0N1</accession>
<organism evidence="1 2">
    <name type="scientific">Weeksella virosa (strain ATCC 43766 / DSM 16922 / JCM 21250 / CCUG 30538 / CDC 9751 / IAM 14551 / NBRC 16016 / NCTC 11634 / CL345/78)</name>
    <dbReference type="NCBI Taxonomy" id="865938"/>
    <lineage>
        <taxon>Bacteria</taxon>
        <taxon>Pseudomonadati</taxon>
        <taxon>Bacteroidota</taxon>
        <taxon>Flavobacteriia</taxon>
        <taxon>Flavobacteriales</taxon>
        <taxon>Weeksellaceae</taxon>
        <taxon>Weeksella</taxon>
    </lineage>
</organism>
<gene>
    <name evidence="1" type="ordered locus">Weevi_1842</name>
</gene>
<dbReference type="KEGG" id="wvi:Weevi_1842"/>
<reference evidence="1 2" key="1">
    <citation type="journal article" date="2011" name="Stand. Genomic Sci.">
        <title>Complete genome sequence of Weeksella virosa type strain (9751).</title>
        <authorList>
            <person name="Lang E."/>
            <person name="Teshima H."/>
            <person name="Lucas S."/>
            <person name="Lapidus A."/>
            <person name="Hammon N."/>
            <person name="Deshpande S."/>
            <person name="Nolan M."/>
            <person name="Cheng J.F."/>
            <person name="Pitluck S."/>
            <person name="Liolios K."/>
            <person name="Pagani I."/>
            <person name="Mikhailova N."/>
            <person name="Ivanova N."/>
            <person name="Mavromatis K."/>
            <person name="Pati A."/>
            <person name="Tapia R."/>
            <person name="Han C."/>
            <person name="Goodwin L."/>
            <person name="Chen A."/>
            <person name="Palaniappan K."/>
            <person name="Land M."/>
            <person name="Hauser L."/>
            <person name="Chang Y.J."/>
            <person name="Jeffries C.D."/>
            <person name="Brambilla E.M."/>
            <person name="Kopitz M."/>
            <person name="Rohde M."/>
            <person name="Goker M."/>
            <person name="Tindall B.J."/>
            <person name="Detter J.C."/>
            <person name="Woyke T."/>
            <person name="Bristow J."/>
            <person name="Eisen J.A."/>
            <person name="Markowitz V."/>
            <person name="Hugenholtz P."/>
            <person name="Klenk H.P."/>
            <person name="Kyrpides N.C."/>
        </authorList>
    </citation>
    <scope>NUCLEOTIDE SEQUENCE [LARGE SCALE GENOMIC DNA]</scope>
    <source>
        <strain evidence="2">ATCC 43766 / DSM 16922 / JCM 21250 / NBRC 16016 / NCTC 11634 / CL345/78</strain>
    </source>
</reference>
<evidence type="ECO:0000313" key="2">
    <source>
        <dbReference type="Proteomes" id="UP000008641"/>
    </source>
</evidence>
<evidence type="ECO:0000313" key="1">
    <source>
        <dbReference type="EMBL" id="ADX68530.1"/>
    </source>
</evidence>
<dbReference type="OrthoDB" id="1428616at2"/>
<dbReference type="Proteomes" id="UP000008641">
    <property type="component" value="Chromosome"/>
</dbReference>
<dbReference type="RefSeq" id="WP_013598919.1">
    <property type="nucleotide sequence ID" value="NC_015144.1"/>
</dbReference>
<dbReference type="eggNOG" id="ENOG5033TPZ">
    <property type="taxonomic scope" value="Bacteria"/>
</dbReference>
<proteinExistence type="predicted"/>
<dbReference type="AlphaFoldDB" id="F0P0N1"/>
<dbReference type="HOGENOM" id="CLU_891233_0_0_10"/>
<sequence length="312" mass="36526">MKHFYTFLFIHILGFQQLYAQINYEEQSVQVKPQWYVGNQYNYQFTDVDYVISINDTISKVVTNSHKKFSVLDENPYVYKLRWENLAVSTNDPDPFYNDYMVNSKGVNYEFATNKDGEFLELLNEDGVKNQLMAVAKNLKRKNRRNAIYQANVSGLEDMILSQDYVSYTFSQEINNLLQFNGLYLKVGEKYQGKQIQENLFGFPISSTSTTWLEGIDPKSETYTIVTSQILSKEDFESLWQLMAKSMLEQSNVNLTHEQVEREIKKYSDTIELTIDYKNKYNKDSILINSHYKFSLNIGAKKTVNQLEIELL</sequence>
<protein>
    <submittedName>
        <fullName evidence="1">Uncharacterized protein</fullName>
    </submittedName>
</protein>
<dbReference type="STRING" id="865938.Weevi_1842"/>
<reference evidence="2" key="2">
    <citation type="journal article" date="2011" name="Stand. Genomic Sci.">
        <title>Complete genome sequence of Weeksella virosa type strain (9751T).</title>
        <authorList>
            <person name="Lang E."/>
            <person name="Teshima H."/>
            <person name="Lucas S."/>
            <person name="Lapidus A."/>
            <person name="Hammon N."/>
            <person name="Deshpande S."/>
            <person name="Nolan M."/>
            <person name="Cheng J."/>
            <person name="Pitluck S."/>
            <person name="Liolios K."/>
            <person name="Pagani I."/>
            <person name="Mikhailova N."/>
            <person name="Ivanova N."/>
            <person name="Mavromatis K."/>
            <person name="Pati A."/>
            <person name="Tapia R."/>
            <person name="Han C."/>
            <person name="Goodwin L."/>
            <person name="Chen A."/>
            <person name="Palaniappan K."/>
            <person name="Land M."/>
            <person name="Hauser L."/>
            <person name="Chang Y."/>
            <person name="Jeffries C."/>
            <person name="Brambilla E."/>
            <person name="Kopitz M."/>
            <person name="Rohde M."/>
            <person name="Goker M."/>
            <person name="Tindall B."/>
            <person name="Detter J."/>
            <person name="Woyke T."/>
            <person name="Bristow J."/>
            <person name="Eisen J."/>
            <person name="Markowitz V."/>
            <person name="Hugenholtz P."/>
            <person name="Klenk H."/>
            <person name="Kyrpides N."/>
        </authorList>
    </citation>
    <scope>NUCLEOTIDE SEQUENCE [LARGE SCALE GENOMIC DNA]</scope>
    <source>
        <strain evidence="2">ATCC 43766 / DSM 16922 / JCM 21250 / NBRC 16016 / NCTC 11634 / CL345/78</strain>
    </source>
</reference>
<dbReference type="EMBL" id="CP002455">
    <property type="protein sequence ID" value="ADX68530.1"/>
    <property type="molecule type" value="Genomic_DNA"/>
</dbReference>